<dbReference type="KEGG" id="spsw:Sps_02484"/>
<sequence length="136" mass="16304">MGLNMKKPSKRWLEFHQLIEIIDIRIGKKQRELVKLKNRFQGLIDSIDEKWELITHEQQRLKSLVVKDEFNGLSRLFQRRESVKSCIESLFFDVSVARQNADELELEIEQVVVEKRRLEKRKDALGEIQEQLRDEE</sequence>
<protein>
    <submittedName>
        <fullName evidence="2">Uncharacterized protein</fullName>
    </submittedName>
</protein>
<gene>
    <name evidence="2" type="ORF">Sps_02484</name>
</gene>
<evidence type="ECO:0000313" key="3">
    <source>
        <dbReference type="Proteomes" id="UP000189545"/>
    </source>
</evidence>
<accession>A0A1S6HQ65</accession>
<feature type="coiled-coil region" evidence="1">
    <location>
        <begin position="94"/>
        <end position="135"/>
    </location>
</feature>
<dbReference type="OrthoDB" id="6466724at2"/>
<proteinExistence type="predicted"/>
<evidence type="ECO:0000256" key="1">
    <source>
        <dbReference type="SAM" id="Coils"/>
    </source>
</evidence>
<keyword evidence="3" id="KW-1185">Reference proteome</keyword>
<dbReference type="EMBL" id="CP014782">
    <property type="protein sequence ID" value="AQS37638.1"/>
    <property type="molecule type" value="Genomic_DNA"/>
</dbReference>
<reference evidence="2 3" key="1">
    <citation type="submission" date="2016-03" db="EMBL/GenBank/DDBJ databases">
        <title>Complete genome sequence of Shewanella psychrophila WP2, a deep sea bacterium isolated from west Pacific sediment.</title>
        <authorList>
            <person name="Xu G."/>
            <person name="Jian H."/>
        </authorList>
    </citation>
    <scope>NUCLEOTIDE SEQUENCE [LARGE SCALE GENOMIC DNA]</scope>
    <source>
        <strain evidence="2 3">WP2</strain>
    </source>
</reference>
<dbReference type="AlphaFoldDB" id="A0A1S6HQ65"/>
<evidence type="ECO:0000313" key="2">
    <source>
        <dbReference type="EMBL" id="AQS37638.1"/>
    </source>
</evidence>
<dbReference type="Proteomes" id="UP000189545">
    <property type="component" value="Chromosome"/>
</dbReference>
<dbReference type="STRING" id="225848.Sps_02484"/>
<name>A0A1S6HQ65_9GAMM</name>
<keyword evidence="1" id="KW-0175">Coiled coil</keyword>
<organism evidence="2 3">
    <name type="scientific">Shewanella psychrophila</name>
    <dbReference type="NCBI Taxonomy" id="225848"/>
    <lineage>
        <taxon>Bacteria</taxon>
        <taxon>Pseudomonadati</taxon>
        <taxon>Pseudomonadota</taxon>
        <taxon>Gammaproteobacteria</taxon>
        <taxon>Alteromonadales</taxon>
        <taxon>Shewanellaceae</taxon>
        <taxon>Shewanella</taxon>
    </lineage>
</organism>